<feature type="region of interest" description="Disordered" evidence="1">
    <location>
        <begin position="31"/>
        <end position="50"/>
    </location>
</feature>
<sequence>MLLSCENNGCCHPQKGTKRIAFLSLNHRLSSNQGKMRGGKESLPTNRRHRPKIRGNCHVVHLLPRGS</sequence>
<proteinExistence type="predicted"/>
<dbReference type="EMBL" id="KI397513">
    <property type="protein sequence ID" value="ERM94114.1"/>
    <property type="molecule type" value="Genomic_DNA"/>
</dbReference>
<evidence type="ECO:0000313" key="2">
    <source>
        <dbReference type="EMBL" id="ERM94114.1"/>
    </source>
</evidence>
<keyword evidence="3" id="KW-1185">Reference proteome</keyword>
<gene>
    <name evidence="2" type="ORF">AMTR_s00010p00132910</name>
</gene>
<dbReference type="AlphaFoldDB" id="W1NFY9"/>
<evidence type="ECO:0000313" key="3">
    <source>
        <dbReference type="Proteomes" id="UP000017836"/>
    </source>
</evidence>
<accession>W1NFY9</accession>
<dbReference type="Proteomes" id="UP000017836">
    <property type="component" value="Unassembled WGS sequence"/>
</dbReference>
<name>W1NFY9_AMBTC</name>
<organism evidence="2 3">
    <name type="scientific">Amborella trichopoda</name>
    <dbReference type="NCBI Taxonomy" id="13333"/>
    <lineage>
        <taxon>Eukaryota</taxon>
        <taxon>Viridiplantae</taxon>
        <taxon>Streptophyta</taxon>
        <taxon>Embryophyta</taxon>
        <taxon>Tracheophyta</taxon>
        <taxon>Spermatophyta</taxon>
        <taxon>Magnoliopsida</taxon>
        <taxon>Amborellales</taxon>
        <taxon>Amborellaceae</taxon>
        <taxon>Amborella</taxon>
    </lineage>
</organism>
<protein>
    <submittedName>
        <fullName evidence="2">Uncharacterized protein</fullName>
    </submittedName>
</protein>
<evidence type="ECO:0000256" key="1">
    <source>
        <dbReference type="SAM" id="MobiDB-lite"/>
    </source>
</evidence>
<dbReference type="Gramene" id="ERM94114">
    <property type="protein sequence ID" value="ERM94114"/>
    <property type="gene ID" value="AMTR_s00010p00132910"/>
</dbReference>
<dbReference type="HOGENOM" id="CLU_2815787_0_0_1"/>
<reference evidence="3" key="1">
    <citation type="journal article" date="2013" name="Science">
        <title>The Amborella genome and the evolution of flowering plants.</title>
        <authorList>
            <consortium name="Amborella Genome Project"/>
        </authorList>
    </citation>
    <scope>NUCLEOTIDE SEQUENCE [LARGE SCALE GENOMIC DNA]</scope>
</reference>